<dbReference type="Proteomes" id="UP001187471">
    <property type="component" value="Unassembled WGS sequence"/>
</dbReference>
<keyword evidence="3" id="KW-1185">Reference proteome</keyword>
<comment type="caution">
    <text evidence="2">The sequence shown here is derived from an EMBL/GenBank/DDBJ whole genome shotgun (WGS) entry which is preliminary data.</text>
</comment>
<dbReference type="EMBL" id="JAVXUO010002044">
    <property type="protein sequence ID" value="KAK2976749.1"/>
    <property type="molecule type" value="Genomic_DNA"/>
</dbReference>
<accession>A0AA88R2C4</accession>
<evidence type="ECO:0000313" key="2">
    <source>
        <dbReference type="EMBL" id="KAK2976749.1"/>
    </source>
</evidence>
<organism evidence="2 3">
    <name type="scientific">Escallonia rubra</name>
    <dbReference type="NCBI Taxonomy" id="112253"/>
    <lineage>
        <taxon>Eukaryota</taxon>
        <taxon>Viridiplantae</taxon>
        <taxon>Streptophyta</taxon>
        <taxon>Embryophyta</taxon>
        <taxon>Tracheophyta</taxon>
        <taxon>Spermatophyta</taxon>
        <taxon>Magnoliopsida</taxon>
        <taxon>eudicotyledons</taxon>
        <taxon>Gunneridae</taxon>
        <taxon>Pentapetalae</taxon>
        <taxon>asterids</taxon>
        <taxon>campanulids</taxon>
        <taxon>Escalloniales</taxon>
        <taxon>Escalloniaceae</taxon>
        <taxon>Escallonia</taxon>
    </lineage>
</organism>
<protein>
    <submittedName>
        <fullName evidence="2">Uncharacterized protein</fullName>
    </submittedName>
</protein>
<gene>
    <name evidence="2" type="ORF">RJ640_024156</name>
</gene>
<dbReference type="InterPro" id="IPR049198">
    <property type="entry name" value="DUF6865"/>
</dbReference>
<dbReference type="Pfam" id="PF21737">
    <property type="entry name" value="DUF6865"/>
    <property type="match status" value="1"/>
</dbReference>
<dbReference type="PANTHER" id="PTHR35282">
    <property type="entry name" value="F5D14.24 PROTEIN"/>
    <property type="match status" value="1"/>
</dbReference>
<dbReference type="PANTHER" id="PTHR35282:SF2">
    <property type="entry name" value="F5D14.24 PROTEIN"/>
    <property type="match status" value="1"/>
</dbReference>
<proteinExistence type="predicted"/>
<name>A0AA88R2C4_9ASTE</name>
<sequence length="110" mass="12196">MLLSDSRGVKEGAWWDPGNLRRTGSCHYMDKKEAGEKPAEDLTRESLIAISYRLPDKDPAPGLLPEKFDNVIEGTNGDRDENYRSKLISISYTQSPDTKSLPVSPGDLEG</sequence>
<feature type="region of interest" description="Disordered" evidence="1">
    <location>
        <begin position="59"/>
        <end position="110"/>
    </location>
</feature>
<feature type="compositionally biased region" description="Basic and acidic residues" evidence="1">
    <location>
        <begin position="66"/>
        <end position="84"/>
    </location>
</feature>
<evidence type="ECO:0000313" key="3">
    <source>
        <dbReference type="Proteomes" id="UP001187471"/>
    </source>
</evidence>
<dbReference type="AlphaFoldDB" id="A0AA88R2C4"/>
<evidence type="ECO:0000256" key="1">
    <source>
        <dbReference type="SAM" id="MobiDB-lite"/>
    </source>
</evidence>
<reference evidence="2" key="1">
    <citation type="submission" date="2022-12" db="EMBL/GenBank/DDBJ databases">
        <title>Draft genome assemblies for two species of Escallonia (Escalloniales).</title>
        <authorList>
            <person name="Chanderbali A."/>
            <person name="Dervinis C."/>
            <person name="Anghel I."/>
            <person name="Soltis D."/>
            <person name="Soltis P."/>
            <person name="Zapata F."/>
        </authorList>
    </citation>
    <scope>NUCLEOTIDE SEQUENCE</scope>
    <source>
        <strain evidence="2">UCBG92.1500</strain>
        <tissue evidence="2">Leaf</tissue>
    </source>
</reference>
<feature type="compositionally biased region" description="Polar residues" evidence="1">
    <location>
        <begin position="88"/>
        <end position="98"/>
    </location>
</feature>